<evidence type="ECO:0000256" key="2">
    <source>
        <dbReference type="SAM" id="SignalP"/>
    </source>
</evidence>
<feature type="signal peptide" evidence="2">
    <location>
        <begin position="1"/>
        <end position="18"/>
    </location>
</feature>
<sequence>MWLFKSLILLICVVSSVGCVEDELFYDSVNELAKWQATHPLNETTNEYVKGLSSGSKYSFQASLNMSKNVNNSIFTIQGKDKVPKWSFSTGIFANKAQEMGYQDCREIAKYKKRPITIIETEPEVEEQKPTIKPKNPKKPKANPKAPPQWLLESSSSEEESEAGEPEMNFSGSESDEDSDVSEGEEKHWFLGLSVDDHDGNGRRLQVHKDALVAKVGNNFPGLYLDHHESLLDNGTSGSLKALTQAKRGYTEEYYIIEAENFEKEMAELDGNPKFEVWQVKHNINTSDVTKKVANFSSTSVASQLLKVHLLSESKASRDYVQSSFPQTESPIFTSQVINYPTSQYQKTHNDIFHALLVKQTPEGKLRSTGLSNDEFQAQGTKKETKVSTPKWRLGAGAFLNKEIDEGSTEKETTFVPTIIESKSSGPESGPDSDSDSDDWDSDCDSSSENDSKRKNEKSKKTFKLFSLDEVISTDDDGQKMVVNGTWVNSTVVNYSSIGSDDGAAVLDSKAFSVHFHALSYIVSCSMLVNGQPISTHSSATDLIQSNVSSDNDLTYQSYNLTILNGPSVYINESDPELEALIKKKKKLIPKWQYNAGIYLEKKVNKKLLKKAGKGGFALMSSSGGDSTFTVIDGNNFDDGNVFHIPSSLVVARASPNTHSLFAENVTEYVPIRFINDTTTSPIHAASEDSTIYEDDEENSSNSFSYNPQTCIWTVLLVLFCLL</sequence>
<comment type="caution">
    <text evidence="3">The sequence shown here is derived from an EMBL/GenBank/DDBJ whole genome shotgun (WGS) entry which is preliminary data.</text>
</comment>
<feature type="compositionally biased region" description="Polar residues" evidence="1">
    <location>
        <begin position="369"/>
        <end position="380"/>
    </location>
</feature>
<feature type="region of interest" description="Disordered" evidence="1">
    <location>
        <begin position="368"/>
        <end position="388"/>
    </location>
</feature>
<gene>
    <name evidence="3" type="ORF">I9W82_004671</name>
</gene>
<dbReference type="OrthoDB" id="4024864at2759"/>
<organism evidence="3 4">
    <name type="scientific">Candida metapsilosis</name>
    <dbReference type="NCBI Taxonomy" id="273372"/>
    <lineage>
        <taxon>Eukaryota</taxon>
        <taxon>Fungi</taxon>
        <taxon>Dikarya</taxon>
        <taxon>Ascomycota</taxon>
        <taxon>Saccharomycotina</taxon>
        <taxon>Pichiomycetes</taxon>
        <taxon>Debaryomycetaceae</taxon>
        <taxon>Candida/Lodderomyces clade</taxon>
        <taxon>Candida</taxon>
    </lineage>
</organism>
<evidence type="ECO:0000313" key="3">
    <source>
        <dbReference type="EMBL" id="KAG5417038.1"/>
    </source>
</evidence>
<dbReference type="GeneID" id="93653300"/>
<proteinExistence type="predicted"/>
<feature type="compositionally biased region" description="Acidic residues" evidence="1">
    <location>
        <begin position="431"/>
        <end position="448"/>
    </location>
</feature>
<keyword evidence="2" id="KW-0732">Signal</keyword>
<dbReference type="RefSeq" id="XP_067546154.1">
    <property type="nucleotide sequence ID" value="XM_067693766.1"/>
</dbReference>
<evidence type="ECO:0000313" key="4">
    <source>
        <dbReference type="Proteomes" id="UP000669133"/>
    </source>
</evidence>
<dbReference type="EMBL" id="JAEOAQ010000007">
    <property type="protein sequence ID" value="KAG5417038.1"/>
    <property type="molecule type" value="Genomic_DNA"/>
</dbReference>
<accession>A0A8H8D8F4</accession>
<feature type="chain" id="PRO_5034378911" evidence="2">
    <location>
        <begin position="19"/>
        <end position="723"/>
    </location>
</feature>
<feature type="region of interest" description="Disordered" evidence="1">
    <location>
        <begin position="406"/>
        <end position="456"/>
    </location>
</feature>
<reference evidence="3 4" key="1">
    <citation type="submission" date="2020-12" db="EMBL/GenBank/DDBJ databases">
        <title>Effect of drift, selection, and recombination on the evolution of hybrid genomes in Candida yeast pathogens.</title>
        <authorList>
            <person name="Mixao V."/>
            <person name="Ksiezopolska E."/>
            <person name="Saus E."/>
            <person name="Boekhout T."/>
            <person name="Gacser A."/>
            <person name="Gabaldon T."/>
        </authorList>
    </citation>
    <scope>NUCLEOTIDE SEQUENCE [LARGE SCALE GENOMIC DNA]</scope>
    <source>
        <strain evidence="3 4">BP57</strain>
    </source>
</reference>
<name>A0A8H8D8F4_9ASCO</name>
<dbReference type="PROSITE" id="PS51257">
    <property type="entry name" value="PROKAR_LIPOPROTEIN"/>
    <property type="match status" value="1"/>
</dbReference>
<evidence type="ECO:0000256" key="1">
    <source>
        <dbReference type="SAM" id="MobiDB-lite"/>
    </source>
</evidence>
<feature type="region of interest" description="Disordered" evidence="1">
    <location>
        <begin position="122"/>
        <end position="185"/>
    </location>
</feature>
<dbReference type="AlphaFoldDB" id="A0A8H8D8F4"/>
<feature type="compositionally biased region" description="Acidic residues" evidence="1">
    <location>
        <begin position="156"/>
        <end position="165"/>
    </location>
</feature>
<feature type="compositionally biased region" description="Acidic residues" evidence="1">
    <location>
        <begin position="174"/>
        <end position="183"/>
    </location>
</feature>
<dbReference type="Proteomes" id="UP000669133">
    <property type="component" value="Unassembled WGS sequence"/>
</dbReference>
<keyword evidence="4" id="KW-1185">Reference proteome</keyword>
<protein>
    <submittedName>
        <fullName evidence="3">Uncharacterized protein</fullName>
    </submittedName>
</protein>